<dbReference type="CDD" id="cd20872">
    <property type="entry name" value="C1_KSR1"/>
    <property type="match status" value="1"/>
</dbReference>
<dbReference type="InterPro" id="IPR011009">
    <property type="entry name" value="Kinase-like_dom_sf"/>
</dbReference>
<keyword evidence="12 21" id="KW-0418">Kinase</keyword>
<keyword evidence="14" id="KW-0067">ATP-binding</keyword>
<evidence type="ECO:0000256" key="5">
    <source>
        <dbReference type="ARBA" id="ARBA00022490"/>
    </source>
</evidence>
<evidence type="ECO:0000256" key="17">
    <source>
        <dbReference type="ARBA" id="ARBA00048679"/>
    </source>
</evidence>
<evidence type="ECO:0000256" key="14">
    <source>
        <dbReference type="ARBA" id="ARBA00022840"/>
    </source>
</evidence>
<evidence type="ECO:0000256" key="18">
    <source>
        <dbReference type="SAM" id="MobiDB-lite"/>
    </source>
</evidence>
<keyword evidence="9" id="KW-0479">Metal-binding</keyword>
<dbReference type="InterPro" id="IPR046933">
    <property type="entry name" value="SAM_KSR1_N_sf"/>
</dbReference>
<feature type="region of interest" description="Disordered" evidence="18">
    <location>
        <begin position="164"/>
        <end position="214"/>
    </location>
</feature>
<evidence type="ECO:0000256" key="12">
    <source>
        <dbReference type="ARBA" id="ARBA00022777"/>
    </source>
</evidence>
<dbReference type="FunFam" id="1.10.510.10:FF:000107">
    <property type="entry name" value="kinase suppressor of Ras 1"/>
    <property type="match status" value="1"/>
</dbReference>
<keyword evidence="10" id="KW-0547">Nucleotide-binding</keyword>
<evidence type="ECO:0000259" key="19">
    <source>
        <dbReference type="PROSITE" id="PS50011"/>
    </source>
</evidence>
<dbReference type="FunFam" id="1.10.150.50:FF:000031">
    <property type="entry name" value="Kinase suppressor of Ras 2"/>
    <property type="match status" value="1"/>
</dbReference>
<dbReference type="InterPro" id="IPR001245">
    <property type="entry name" value="Ser-Thr/Tyr_kinase_cat_dom"/>
</dbReference>
<dbReference type="EC" id="2.7.11.1" evidence="4"/>
<gene>
    <name evidence="21" type="primary">Ksr1</name>
    <name evidence="21" type="ORF">STECAR_R06908</name>
</gene>
<feature type="compositionally biased region" description="Basic and acidic residues" evidence="18">
    <location>
        <begin position="549"/>
        <end position="559"/>
    </location>
</feature>
<dbReference type="Gene3D" id="6.10.140.1120">
    <property type="match status" value="1"/>
</dbReference>
<evidence type="ECO:0000256" key="8">
    <source>
        <dbReference type="ARBA" id="ARBA00022679"/>
    </source>
</evidence>
<comment type="similarity">
    <text evidence="3">Belongs to the protein kinase superfamily. TKL Ser/Thr protein kinase family.</text>
</comment>
<comment type="subcellular location">
    <subcellularLocation>
        <location evidence="2">Cytoplasm</location>
    </subcellularLocation>
    <subcellularLocation>
        <location evidence="1">Membrane</location>
        <topology evidence="1">Peripheral membrane protein</topology>
    </subcellularLocation>
</comment>
<evidence type="ECO:0000259" key="20">
    <source>
        <dbReference type="PROSITE" id="PS50081"/>
    </source>
</evidence>
<dbReference type="Proteomes" id="UP000516988">
    <property type="component" value="Unassembled WGS sequence"/>
</dbReference>
<dbReference type="Pfam" id="PF07714">
    <property type="entry name" value="PK_Tyr_Ser-Thr"/>
    <property type="match status" value="1"/>
</dbReference>
<dbReference type="GO" id="GO:0005524">
    <property type="term" value="F:ATP binding"/>
    <property type="evidence" value="ECO:0007669"/>
    <property type="project" value="UniProtKB-KW"/>
</dbReference>
<evidence type="ECO:0000256" key="16">
    <source>
        <dbReference type="ARBA" id="ARBA00047899"/>
    </source>
</evidence>
<dbReference type="GO" id="GO:0005783">
    <property type="term" value="C:endoplasmic reticulum"/>
    <property type="evidence" value="ECO:0007669"/>
    <property type="project" value="TreeGrafter"/>
</dbReference>
<keyword evidence="11" id="KW-0863">Zinc-finger</keyword>
<dbReference type="Gene3D" id="3.30.60.20">
    <property type="match status" value="1"/>
</dbReference>
<dbReference type="FunFam" id="3.30.60.20:FF:000010">
    <property type="entry name" value="Putative kinase suppressor of Ras 1"/>
    <property type="match status" value="1"/>
</dbReference>
<evidence type="ECO:0000256" key="10">
    <source>
        <dbReference type="ARBA" id="ARBA00022741"/>
    </source>
</evidence>
<evidence type="ECO:0000256" key="3">
    <source>
        <dbReference type="ARBA" id="ARBA00005843"/>
    </source>
</evidence>
<feature type="compositionally biased region" description="Low complexity" evidence="18">
    <location>
        <begin position="428"/>
        <end position="452"/>
    </location>
</feature>
<keyword evidence="8" id="KW-0808">Transferase</keyword>
<name>A0A7K6W2L7_STECA</name>
<keyword evidence="13" id="KW-0862">Zinc</keyword>
<dbReference type="PROSITE" id="PS00108">
    <property type="entry name" value="PROTEIN_KINASE_ST"/>
    <property type="match status" value="1"/>
</dbReference>
<dbReference type="Gene3D" id="1.10.150.50">
    <property type="entry name" value="Transcription Factor, Ets-1"/>
    <property type="match status" value="1"/>
</dbReference>
<keyword evidence="6" id="KW-0723">Serine/threonine-protein kinase</keyword>
<dbReference type="PANTHER" id="PTHR23257">
    <property type="entry name" value="SERINE-THREONINE PROTEIN KINASE"/>
    <property type="match status" value="1"/>
</dbReference>
<dbReference type="EMBL" id="VZSC01002853">
    <property type="protein sequence ID" value="NWX41028.1"/>
    <property type="molecule type" value="Genomic_DNA"/>
</dbReference>
<dbReference type="AlphaFoldDB" id="A0A7K6W2L7"/>
<evidence type="ECO:0000256" key="11">
    <source>
        <dbReference type="ARBA" id="ARBA00022771"/>
    </source>
</evidence>
<reference evidence="21 22" key="1">
    <citation type="submission" date="2019-09" db="EMBL/GenBank/DDBJ databases">
        <title>Bird 10,000 Genomes (B10K) Project - Family phase.</title>
        <authorList>
            <person name="Zhang G."/>
        </authorList>
    </citation>
    <scope>NUCLEOTIDE SEQUENCE [LARGE SCALE GENOMIC DNA]</scope>
    <source>
        <strain evidence="21">OUT-0004</strain>
    </source>
</reference>
<feature type="domain" description="Protein kinase" evidence="19">
    <location>
        <begin position="602"/>
        <end position="872"/>
    </location>
</feature>
<evidence type="ECO:0000256" key="2">
    <source>
        <dbReference type="ARBA" id="ARBA00004496"/>
    </source>
</evidence>
<sequence length="887" mass="99630">AARGLPAVRSTLQQCGLLQDLIDISLSNLRGLRTKCAASNDLTQQEIRTLEVKLIDYIHRQRQCKLSVPLNDRTAELNSYPRFNDWLDIVNVRKEVVQRIPEELTLDALLEMNESKVKETMKRCGARDEECSRLNGALSCLRKVTESGGELKDDVLMNLSEARRENSSANMTESPCSSGPTWTPSALHLPKGNSQQARSVSVSTIPSSDSLASSHGPSIYAENLLDPFAFPAHSGRLTPRTPHSITITPPTTPQAKRRHKLKPPRTPPPPCRKVFQLLPSFPTLTRSKSHESQLGNRIDEQCFPKTSFCSLSELSQGSPQTVRRDFGLAVTHRFSTKSWLSQICQVCQKSMMFGVKCKYCRLKCHNKCTKEAPACRISFLPITKIRRTESVPSDINNPVDRPTEPQFGTLPKALTKKEHPPAINHLDSSSNPSSTTSSTPSSPAPFQSSNPPSATPPPNPSPMGQRDGRFNFPGKLSVFQETAAKIRKASMEAEADQDLIGSCRLRYKICIINVSTFPEIPSPAQIAQPPETAADTNAQHRFPFCFGKQVEEPETNKSEPEDDEDEVEDLPNRRPRLQGMIYRKPSQTSVYLQEWDIPFEQIELGDPIGQGRWGKVYKGKWHGEVAIRLLEIDGNNQDHLKLFKKEVMNYRQTRHENVVLFMGACMNPPHLAIITSFCKGRTLHSFVRDPKISLDINKTRQIAQEIIKGMGYLHAKGIVHKDLKSKNVFYDNGKVVITDFGLFGISGVVQEGRRENELKLPHDWLCYLAPEIVREMAPGKDEDKLPFSKAADIYAFGTVWYELQAREWPFKNQPAEALIWQIGSGEGVKQVLATVSLGKEVNEILSACWSFDLIERPSFTVLMDMLEKLPKLNRRLSHPGHFWKSAE</sequence>
<proteinExistence type="inferred from homology"/>
<dbReference type="GO" id="GO:0016020">
    <property type="term" value="C:membrane"/>
    <property type="evidence" value="ECO:0007669"/>
    <property type="project" value="UniProtKB-SubCell"/>
</dbReference>
<comment type="catalytic activity">
    <reaction evidence="16">
        <text>L-threonyl-[protein] + ATP = O-phospho-L-threonyl-[protein] + ADP + H(+)</text>
        <dbReference type="Rhea" id="RHEA:46608"/>
        <dbReference type="Rhea" id="RHEA-COMP:11060"/>
        <dbReference type="Rhea" id="RHEA-COMP:11605"/>
        <dbReference type="ChEBI" id="CHEBI:15378"/>
        <dbReference type="ChEBI" id="CHEBI:30013"/>
        <dbReference type="ChEBI" id="CHEBI:30616"/>
        <dbReference type="ChEBI" id="CHEBI:61977"/>
        <dbReference type="ChEBI" id="CHEBI:456216"/>
        <dbReference type="EC" id="2.7.11.1"/>
    </reaction>
</comment>
<dbReference type="InterPro" id="IPR046861">
    <property type="entry name" value="SAM_KSR1_N"/>
</dbReference>
<feature type="domain" description="Phorbol-ester/DAG-type" evidence="20">
    <location>
        <begin position="331"/>
        <end position="375"/>
    </location>
</feature>
<dbReference type="InterPro" id="IPR013761">
    <property type="entry name" value="SAM/pointed_sf"/>
</dbReference>
<dbReference type="SUPFAM" id="SSF56112">
    <property type="entry name" value="Protein kinase-like (PK-like)"/>
    <property type="match status" value="1"/>
</dbReference>
<dbReference type="Gene3D" id="1.10.510.10">
    <property type="entry name" value="Transferase(Phosphotransferase) domain 1"/>
    <property type="match status" value="1"/>
</dbReference>
<dbReference type="SMART" id="SM00220">
    <property type="entry name" value="S_TKc"/>
    <property type="match status" value="1"/>
</dbReference>
<feature type="region of interest" description="Disordered" evidence="18">
    <location>
        <begin position="233"/>
        <end position="269"/>
    </location>
</feature>
<evidence type="ECO:0000313" key="22">
    <source>
        <dbReference type="Proteomes" id="UP000516988"/>
    </source>
</evidence>
<dbReference type="FunFam" id="3.30.200.20:FF:000034">
    <property type="entry name" value="Kinase suppressor of Ras 1"/>
    <property type="match status" value="1"/>
</dbReference>
<dbReference type="OrthoDB" id="774951at2759"/>
<dbReference type="GO" id="GO:0004674">
    <property type="term" value="F:protein serine/threonine kinase activity"/>
    <property type="evidence" value="ECO:0007669"/>
    <property type="project" value="UniProtKB-KW"/>
</dbReference>
<feature type="region of interest" description="Disordered" evidence="18">
    <location>
        <begin position="549"/>
        <end position="573"/>
    </location>
</feature>
<evidence type="ECO:0000313" key="21">
    <source>
        <dbReference type="EMBL" id="NWX41028.1"/>
    </source>
</evidence>
<feature type="compositionally biased region" description="Polar residues" evidence="18">
    <location>
        <begin position="167"/>
        <end position="184"/>
    </location>
</feature>
<dbReference type="GO" id="GO:0007265">
    <property type="term" value="P:Ras protein signal transduction"/>
    <property type="evidence" value="ECO:0007669"/>
    <property type="project" value="TreeGrafter"/>
</dbReference>
<keyword evidence="15" id="KW-0472">Membrane</keyword>
<keyword evidence="5" id="KW-0963">Cytoplasm</keyword>
<feature type="region of interest" description="Disordered" evidence="18">
    <location>
        <begin position="420"/>
        <end position="472"/>
    </location>
</feature>
<dbReference type="CDD" id="cd14152">
    <property type="entry name" value="STKc_KSR1"/>
    <property type="match status" value="1"/>
</dbReference>
<evidence type="ECO:0000256" key="1">
    <source>
        <dbReference type="ARBA" id="ARBA00004170"/>
    </source>
</evidence>
<comment type="caution">
    <text evidence="21">The sequence shown here is derived from an EMBL/GenBank/DDBJ whole genome shotgun (WGS) entry which is preliminary data.</text>
</comment>
<feature type="compositionally biased region" description="Low complexity" evidence="18">
    <location>
        <begin position="238"/>
        <end position="249"/>
    </location>
</feature>
<dbReference type="InterPro" id="IPR050167">
    <property type="entry name" value="Ser_Thr_protein_kinase"/>
</dbReference>
<evidence type="ECO:0000256" key="6">
    <source>
        <dbReference type="ARBA" id="ARBA00022527"/>
    </source>
</evidence>
<keyword evidence="22" id="KW-1185">Reference proteome</keyword>
<evidence type="ECO:0000256" key="4">
    <source>
        <dbReference type="ARBA" id="ARBA00012513"/>
    </source>
</evidence>
<organism evidence="21 22">
    <name type="scientific">Steatornis caripensis</name>
    <name type="common">Oilbird</name>
    <dbReference type="NCBI Taxonomy" id="48435"/>
    <lineage>
        <taxon>Eukaryota</taxon>
        <taxon>Metazoa</taxon>
        <taxon>Chordata</taxon>
        <taxon>Craniata</taxon>
        <taxon>Vertebrata</taxon>
        <taxon>Euteleostomi</taxon>
        <taxon>Archelosauria</taxon>
        <taxon>Archosauria</taxon>
        <taxon>Dinosauria</taxon>
        <taxon>Saurischia</taxon>
        <taxon>Theropoda</taxon>
        <taxon>Coelurosauria</taxon>
        <taxon>Aves</taxon>
        <taxon>Neognathae</taxon>
        <taxon>Neoaves</taxon>
        <taxon>Strisores</taxon>
        <taxon>Caprimulgiformes</taxon>
        <taxon>Steatornithidae</taxon>
        <taxon>Steatornis</taxon>
    </lineage>
</organism>
<evidence type="ECO:0000256" key="9">
    <source>
        <dbReference type="ARBA" id="ARBA00022723"/>
    </source>
</evidence>
<accession>A0A7K6W2L7</accession>
<evidence type="ECO:0000256" key="15">
    <source>
        <dbReference type="ARBA" id="ARBA00023136"/>
    </source>
</evidence>
<feature type="non-terminal residue" evidence="21">
    <location>
        <position position="1"/>
    </location>
</feature>
<feature type="compositionally biased region" description="Low complexity" evidence="18">
    <location>
        <begin position="199"/>
        <end position="210"/>
    </location>
</feature>
<dbReference type="PROSITE" id="PS50011">
    <property type="entry name" value="PROTEIN_KINASE_DOM"/>
    <property type="match status" value="1"/>
</dbReference>
<dbReference type="GO" id="GO:0008270">
    <property type="term" value="F:zinc ion binding"/>
    <property type="evidence" value="ECO:0007669"/>
    <property type="project" value="UniProtKB-KW"/>
</dbReference>
<dbReference type="PROSITE" id="PS50081">
    <property type="entry name" value="ZF_DAG_PE_2"/>
    <property type="match status" value="1"/>
</dbReference>
<keyword evidence="7" id="KW-0597">Phosphoprotein</keyword>
<protein>
    <recommendedName>
        <fullName evidence="4">non-specific serine/threonine protein kinase</fullName>
        <ecNumber evidence="4">2.7.11.1</ecNumber>
    </recommendedName>
</protein>
<dbReference type="SMART" id="SM00109">
    <property type="entry name" value="C1"/>
    <property type="match status" value="1"/>
</dbReference>
<feature type="compositionally biased region" description="Acidic residues" evidence="18">
    <location>
        <begin position="560"/>
        <end position="569"/>
    </location>
</feature>
<evidence type="ECO:0000256" key="13">
    <source>
        <dbReference type="ARBA" id="ARBA00022833"/>
    </source>
</evidence>
<feature type="non-terminal residue" evidence="21">
    <location>
        <position position="887"/>
    </location>
</feature>
<dbReference type="PANTHER" id="PTHR23257:SF716">
    <property type="entry name" value="KINASE SUPPRESSOR OF RAS 1"/>
    <property type="match status" value="1"/>
</dbReference>
<dbReference type="InterPro" id="IPR002219">
    <property type="entry name" value="PKC_DAG/PE"/>
</dbReference>
<dbReference type="Gene3D" id="3.30.200.20">
    <property type="entry name" value="Phosphorylase Kinase, domain 1"/>
    <property type="match status" value="1"/>
</dbReference>
<dbReference type="Pfam" id="PF20406">
    <property type="entry name" value="SAM_KSR1_N"/>
    <property type="match status" value="1"/>
</dbReference>
<dbReference type="InterPro" id="IPR046349">
    <property type="entry name" value="C1-like_sf"/>
</dbReference>
<evidence type="ECO:0000256" key="7">
    <source>
        <dbReference type="ARBA" id="ARBA00022553"/>
    </source>
</evidence>
<dbReference type="SUPFAM" id="SSF57889">
    <property type="entry name" value="Cysteine-rich domain"/>
    <property type="match status" value="1"/>
</dbReference>
<dbReference type="InterPro" id="IPR008271">
    <property type="entry name" value="Ser/Thr_kinase_AS"/>
</dbReference>
<comment type="catalytic activity">
    <reaction evidence="17">
        <text>L-seryl-[protein] + ATP = O-phospho-L-seryl-[protein] + ADP + H(+)</text>
        <dbReference type="Rhea" id="RHEA:17989"/>
        <dbReference type="Rhea" id="RHEA-COMP:9863"/>
        <dbReference type="Rhea" id="RHEA-COMP:11604"/>
        <dbReference type="ChEBI" id="CHEBI:15378"/>
        <dbReference type="ChEBI" id="CHEBI:29999"/>
        <dbReference type="ChEBI" id="CHEBI:30616"/>
        <dbReference type="ChEBI" id="CHEBI:83421"/>
        <dbReference type="ChEBI" id="CHEBI:456216"/>
        <dbReference type="EC" id="2.7.11.1"/>
    </reaction>
</comment>
<dbReference type="InterPro" id="IPR000719">
    <property type="entry name" value="Prot_kinase_dom"/>
</dbReference>
<dbReference type="PROSITE" id="PS00479">
    <property type="entry name" value="ZF_DAG_PE_1"/>
    <property type="match status" value="1"/>
</dbReference>